<sequence>MLYKPKDLSSISGFHCGREAIPRIYPLTFLFILRYAYTCT</sequence>
<keyword evidence="1" id="KW-1133">Transmembrane helix</keyword>
<keyword evidence="1" id="KW-0472">Membrane</keyword>
<name>A6JEX0_RAT</name>
<evidence type="ECO:0000256" key="1">
    <source>
        <dbReference type="SAM" id="Phobius"/>
    </source>
</evidence>
<protein>
    <submittedName>
        <fullName evidence="2">RCG37718</fullName>
    </submittedName>
</protein>
<dbReference type="AlphaFoldDB" id="A6JEX0"/>
<evidence type="ECO:0000313" key="2">
    <source>
        <dbReference type="EMBL" id="EDM00490.1"/>
    </source>
</evidence>
<keyword evidence="1" id="KW-0812">Transmembrane</keyword>
<evidence type="ECO:0000313" key="3">
    <source>
        <dbReference type="Proteomes" id="UP000234681"/>
    </source>
</evidence>
<feature type="transmembrane region" description="Helical" evidence="1">
    <location>
        <begin position="20"/>
        <end position="37"/>
    </location>
</feature>
<dbReference type="EMBL" id="CH473983">
    <property type="protein sequence ID" value="EDM00490.1"/>
    <property type="molecule type" value="Genomic_DNA"/>
</dbReference>
<accession>A6JEX0</accession>
<reference evidence="2 3" key="1">
    <citation type="submission" date="2005-09" db="EMBL/GenBank/DDBJ databases">
        <authorList>
            <person name="Mural R.J."/>
            <person name="Li P.W."/>
            <person name="Adams M.D."/>
            <person name="Amanatides P.G."/>
            <person name="Baden-Tillson H."/>
            <person name="Barnstead M."/>
            <person name="Chin S.H."/>
            <person name="Dew I."/>
            <person name="Evans C.A."/>
            <person name="Ferriera S."/>
            <person name="Flanigan M."/>
            <person name="Fosler C."/>
            <person name="Glodek A."/>
            <person name="Gu Z."/>
            <person name="Holt R.A."/>
            <person name="Jennings D."/>
            <person name="Kraft C.L."/>
            <person name="Lu F."/>
            <person name="Nguyen T."/>
            <person name="Nusskern D.R."/>
            <person name="Pfannkoch C.M."/>
            <person name="Sitter C."/>
            <person name="Sutton G.G."/>
            <person name="Venter J.C."/>
            <person name="Wang Z."/>
            <person name="Woodage T."/>
            <person name="Zheng X.H."/>
            <person name="Zhong F."/>
        </authorList>
    </citation>
    <scope>NUCLEOTIDE SEQUENCE [LARGE SCALE GENOMIC DNA]</scope>
    <source>
        <strain>BN</strain>
        <strain evidence="3">Sprague-Dawley</strain>
    </source>
</reference>
<gene>
    <name evidence="2" type="ORF">rCG_37718</name>
</gene>
<dbReference type="Proteomes" id="UP000234681">
    <property type="component" value="Chromosome 3"/>
</dbReference>
<proteinExistence type="predicted"/>
<organism evidence="2 3">
    <name type="scientific">Rattus norvegicus</name>
    <name type="common">Rat</name>
    <dbReference type="NCBI Taxonomy" id="10116"/>
    <lineage>
        <taxon>Eukaryota</taxon>
        <taxon>Metazoa</taxon>
        <taxon>Chordata</taxon>
        <taxon>Craniata</taxon>
        <taxon>Vertebrata</taxon>
        <taxon>Euteleostomi</taxon>
        <taxon>Mammalia</taxon>
        <taxon>Eutheria</taxon>
        <taxon>Euarchontoglires</taxon>
        <taxon>Glires</taxon>
        <taxon>Rodentia</taxon>
        <taxon>Myomorpha</taxon>
        <taxon>Muroidea</taxon>
        <taxon>Muridae</taxon>
        <taxon>Murinae</taxon>
        <taxon>Rattus</taxon>
    </lineage>
</organism>